<reference evidence="4" key="1">
    <citation type="submission" date="2020-11" db="EMBL/GenBank/DDBJ databases">
        <authorList>
            <person name="Tran Van P."/>
        </authorList>
    </citation>
    <scope>NUCLEOTIDE SEQUENCE</scope>
</reference>
<dbReference type="EMBL" id="CAJPEV010000199">
    <property type="protein sequence ID" value="CAG0882242.1"/>
    <property type="molecule type" value="Genomic_DNA"/>
</dbReference>
<dbReference type="AlphaFoldDB" id="A0A7R8ZYU9"/>
<keyword evidence="5" id="KW-1185">Reference proteome</keyword>
<organism evidence="4">
    <name type="scientific">Darwinula stevensoni</name>
    <dbReference type="NCBI Taxonomy" id="69355"/>
    <lineage>
        <taxon>Eukaryota</taxon>
        <taxon>Metazoa</taxon>
        <taxon>Ecdysozoa</taxon>
        <taxon>Arthropoda</taxon>
        <taxon>Crustacea</taxon>
        <taxon>Oligostraca</taxon>
        <taxon>Ostracoda</taxon>
        <taxon>Podocopa</taxon>
        <taxon>Podocopida</taxon>
        <taxon>Darwinulocopina</taxon>
        <taxon>Darwinuloidea</taxon>
        <taxon>Darwinulidae</taxon>
        <taxon>Darwinula</taxon>
    </lineage>
</organism>
<dbReference type="InterPro" id="IPR050656">
    <property type="entry name" value="PINX1"/>
</dbReference>
<evidence type="ECO:0000256" key="1">
    <source>
        <dbReference type="ARBA" id="ARBA00040365"/>
    </source>
</evidence>
<evidence type="ECO:0000259" key="3">
    <source>
        <dbReference type="PROSITE" id="PS50174"/>
    </source>
</evidence>
<evidence type="ECO:0000256" key="2">
    <source>
        <dbReference type="SAM" id="MobiDB-lite"/>
    </source>
</evidence>
<evidence type="ECO:0000313" key="4">
    <source>
        <dbReference type="EMBL" id="CAD7241972.1"/>
    </source>
</evidence>
<dbReference type="SMART" id="SM00443">
    <property type="entry name" value="G_patch"/>
    <property type="match status" value="1"/>
</dbReference>
<feature type="region of interest" description="Disordered" evidence="2">
    <location>
        <begin position="80"/>
        <end position="102"/>
    </location>
</feature>
<dbReference type="Proteomes" id="UP000677054">
    <property type="component" value="Unassembled WGS sequence"/>
</dbReference>
<feature type="compositionally biased region" description="Basic and acidic residues" evidence="2">
    <location>
        <begin position="174"/>
        <end position="185"/>
    </location>
</feature>
<feature type="domain" description="G-patch" evidence="3">
    <location>
        <begin position="1"/>
        <end position="46"/>
    </location>
</feature>
<dbReference type="PROSITE" id="PS50174">
    <property type="entry name" value="G_PATCH"/>
    <property type="match status" value="1"/>
</dbReference>
<gene>
    <name evidence="4" type="ORF">DSTB1V02_LOCUS1947</name>
</gene>
<feature type="region of interest" description="Disordered" evidence="2">
    <location>
        <begin position="155"/>
        <end position="185"/>
    </location>
</feature>
<name>A0A7R8ZYU9_9CRUS</name>
<dbReference type="GO" id="GO:0005730">
    <property type="term" value="C:nucleolus"/>
    <property type="evidence" value="ECO:0007669"/>
    <property type="project" value="TreeGrafter"/>
</dbReference>
<protein>
    <recommendedName>
        <fullName evidence="1">G patch domain-containing protein 4</fullName>
    </recommendedName>
</protein>
<dbReference type="PANTHER" id="PTHR23149">
    <property type="entry name" value="G PATCH DOMAIN CONTAINING PROTEIN"/>
    <property type="match status" value="1"/>
</dbReference>
<sequence>MDFARGQLSKYGWKEGKGLGKDEAGIKEPLRPKLKFDNSGIGHDPWKELTSNWWSDVYDSAAAKVTVSPAHDGNLVIRARMKKKKREKEAPTFQNGGKETKKSLYKNFVKKETLHEFGVVEVNGSKDGHEHEQPTTSKIALPSDEDILEKCKGRTMHRGARHGLNQTGKLKRLNLQERRDVCKSS</sequence>
<dbReference type="InterPro" id="IPR000467">
    <property type="entry name" value="G_patch_dom"/>
</dbReference>
<evidence type="ECO:0000313" key="5">
    <source>
        <dbReference type="Proteomes" id="UP000677054"/>
    </source>
</evidence>
<proteinExistence type="predicted"/>
<dbReference type="EMBL" id="LR899716">
    <property type="protein sequence ID" value="CAD7241972.1"/>
    <property type="molecule type" value="Genomic_DNA"/>
</dbReference>
<dbReference type="PANTHER" id="PTHR23149:SF9">
    <property type="entry name" value="G PATCH DOMAIN-CONTAINING PROTEIN 4"/>
    <property type="match status" value="1"/>
</dbReference>
<dbReference type="Pfam" id="PF01585">
    <property type="entry name" value="G-patch"/>
    <property type="match status" value="1"/>
</dbReference>
<dbReference type="OrthoDB" id="10019757at2759"/>
<accession>A0A7R8ZYU9</accession>
<dbReference type="GO" id="GO:0003676">
    <property type="term" value="F:nucleic acid binding"/>
    <property type="evidence" value="ECO:0007669"/>
    <property type="project" value="InterPro"/>
</dbReference>